<keyword evidence="2" id="KW-1185">Reference proteome</keyword>
<proteinExistence type="predicted"/>
<gene>
    <name evidence="1" type="ORF">NP165_09930</name>
</gene>
<organism evidence="1 2">
    <name type="scientific">Vibrio japonicus</name>
    <dbReference type="NCBI Taxonomy" id="1824638"/>
    <lineage>
        <taxon>Bacteria</taxon>
        <taxon>Pseudomonadati</taxon>
        <taxon>Pseudomonadota</taxon>
        <taxon>Gammaproteobacteria</taxon>
        <taxon>Vibrionales</taxon>
        <taxon>Vibrionaceae</taxon>
        <taxon>Vibrio</taxon>
    </lineage>
</organism>
<accession>A0ABY5LFV2</accession>
<protein>
    <recommendedName>
        <fullName evidence="3">HAD family hydrolase</fullName>
    </recommendedName>
</protein>
<evidence type="ECO:0000313" key="1">
    <source>
        <dbReference type="EMBL" id="UUM30025.1"/>
    </source>
</evidence>
<evidence type="ECO:0000313" key="2">
    <source>
        <dbReference type="Proteomes" id="UP001058602"/>
    </source>
</evidence>
<sequence>MAIESLQQLGAVFLAPVLTYFNKNLFEQRPKDRPLFFLAREGYWLERSFSRYALGQEEPVETRYLLVSRAFLFKIGLIEPKTHAYSLNFKFSGTMYELLRTRFMLSDVKIKHVFSEKELNQKLLLPNDLEKVSDMLCTRIGQLAPVIRRSSDAYREYLIQLGFFEHDTVDVVDVGYGGTIQTLLSLIFDINTVGHYLIASKPDEKQIGTKLASMKGYLKEGVKLGDGYIPLDRSMFLEGLLTAPNGQFQDIRFSPLRHSTFDYYYGRKVSSQHNFHLLETVCNGALNQMDEFVTHGIEFTNQEIEDLYTNFVTKKGMLPRVSWPLFEIDDDITSEGTVNGIDFFGLRL</sequence>
<dbReference type="RefSeq" id="WP_257083814.1">
    <property type="nucleotide sequence ID" value="NZ_CP102096.1"/>
</dbReference>
<reference evidence="1" key="1">
    <citation type="submission" date="2022-07" db="EMBL/GenBank/DDBJ databases">
        <title>Complete genome of Vibrio japonicus strain JCM 31412T and phylogenomic assessment of the Nereis clade of the genus Vibrio.</title>
        <authorList>
            <person name="Shlafstein M.D."/>
            <person name="Emsley S.A."/>
            <person name="Ushijima B."/>
            <person name="Videau P."/>
            <person name="Saw J.H."/>
        </authorList>
    </citation>
    <scope>NUCLEOTIDE SEQUENCE</scope>
    <source>
        <strain evidence="1">JCM 31412</strain>
    </source>
</reference>
<dbReference type="EMBL" id="CP102096">
    <property type="protein sequence ID" value="UUM30025.1"/>
    <property type="molecule type" value="Genomic_DNA"/>
</dbReference>
<dbReference type="Proteomes" id="UP001058602">
    <property type="component" value="Chromosome 1"/>
</dbReference>
<evidence type="ECO:0008006" key="3">
    <source>
        <dbReference type="Google" id="ProtNLM"/>
    </source>
</evidence>
<name>A0ABY5LFV2_9VIBR</name>